<gene>
    <name evidence="1" type="ORF">Scep_016628</name>
</gene>
<dbReference type="EMBL" id="JBBNAG010000007">
    <property type="protein sequence ID" value="KAK9118535.1"/>
    <property type="molecule type" value="Genomic_DNA"/>
</dbReference>
<evidence type="ECO:0000313" key="1">
    <source>
        <dbReference type="EMBL" id="KAK9118535.1"/>
    </source>
</evidence>
<sequence>MYIYTYIYIFFHYDMLSLWVGQSPPCLATISCSTLLCVQRIRNALLVGNKYLEKPNDIMTKSGLFRCVQEICHILYGFNVSWNEASSSGQRSVVHGEGSLDVACRQDSSDVMRGQGSSQDVHEEGSLEVACGHGLSKVVRRDRFSNFGLILYSKKRVH</sequence>
<proteinExistence type="predicted"/>
<reference evidence="1 2" key="1">
    <citation type="submission" date="2024-01" db="EMBL/GenBank/DDBJ databases">
        <title>Genome assemblies of Stephania.</title>
        <authorList>
            <person name="Yang L."/>
        </authorList>
    </citation>
    <scope>NUCLEOTIDE SEQUENCE [LARGE SCALE GENOMIC DNA]</scope>
    <source>
        <strain evidence="1">JXDWG</strain>
        <tissue evidence="1">Leaf</tissue>
    </source>
</reference>
<comment type="caution">
    <text evidence="1">The sequence shown here is derived from an EMBL/GenBank/DDBJ whole genome shotgun (WGS) entry which is preliminary data.</text>
</comment>
<evidence type="ECO:0000313" key="2">
    <source>
        <dbReference type="Proteomes" id="UP001419268"/>
    </source>
</evidence>
<organism evidence="1 2">
    <name type="scientific">Stephania cephalantha</name>
    <dbReference type="NCBI Taxonomy" id="152367"/>
    <lineage>
        <taxon>Eukaryota</taxon>
        <taxon>Viridiplantae</taxon>
        <taxon>Streptophyta</taxon>
        <taxon>Embryophyta</taxon>
        <taxon>Tracheophyta</taxon>
        <taxon>Spermatophyta</taxon>
        <taxon>Magnoliopsida</taxon>
        <taxon>Ranunculales</taxon>
        <taxon>Menispermaceae</taxon>
        <taxon>Menispermoideae</taxon>
        <taxon>Cissampelideae</taxon>
        <taxon>Stephania</taxon>
    </lineage>
</organism>
<dbReference type="AlphaFoldDB" id="A0AAP0INI9"/>
<protein>
    <submittedName>
        <fullName evidence="1">Uncharacterized protein</fullName>
    </submittedName>
</protein>
<dbReference type="Proteomes" id="UP001419268">
    <property type="component" value="Unassembled WGS sequence"/>
</dbReference>
<keyword evidence="2" id="KW-1185">Reference proteome</keyword>
<name>A0AAP0INI9_9MAGN</name>
<accession>A0AAP0INI9</accession>